<dbReference type="GO" id="GO:0005737">
    <property type="term" value="C:cytoplasm"/>
    <property type="evidence" value="ECO:0007669"/>
    <property type="project" value="InterPro"/>
</dbReference>
<dbReference type="SMART" id="SM00091">
    <property type="entry name" value="PAS"/>
    <property type="match status" value="2"/>
</dbReference>
<dbReference type="GO" id="GO:0005667">
    <property type="term" value="C:transcription regulator complex"/>
    <property type="evidence" value="ECO:0007669"/>
    <property type="project" value="InterPro"/>
</dbReference>
<evidence type="ECO:0000256" key="2">
    <source>
        <dbReference type="ARBA" id="ARBA00023015"/>
    </source>
</evidence>
<dbReference type="GO" id="GO:0005634">
    <property type="term" value="C:nucleus"/>
    <property type="evidence" value="ECO:0007669"/>
    <property type="project" value="InterPro"/>
</dbReference>
<dbReference type="InterPro" id="IPR001067">
    <property type="entry name" value="Nuc_translocat"/>
</dbReference>
<protein>
    <submittedName>
        <fullName evidence="7">Uncharacterized protein</fullName>
    </submittedName>
</protein>
<dbReference type="PRINTS" id="PR00785">
    <property type="entry name" value="NCTRNSLOCATR"/>
</dbReference>
<keyword evidence="1" id="KW-0677">Repeat</keyword>
<dbReference type="GO" id="GO:0046983">
    <property type="term" value="F:protein dimerization activity"/>
    <property type="evidence" value="ECO:0007669"/>
    <property type="project" value="InterPro"/>
</dbReference>
<dbReference type="Pfam" id="PF13426">
    <property type="entry name" value="PAS_9"/>
    <property type="match status" value="1"/>
</dbReference>
<dbReference type="SUPFAM" id="SSF55785">
    <property type="entry name" value="PYP-like sensor domain (PAS domain)"/>
    <property type="match status" value="2"/>
</dbReference>
<gene>
    <name evidence="7" type="ORF">OFUS_LOCUS12193</name>
</gene>
<feature type="compositionally biased region" description="Basic and acidic residues" evidence="6">
    <location>
        <begin position="49"/>
        <end position="66"/>
    </location>
</feature>
<keyword evidence="5" id="KW-0539">Nucleus</keyword>
<reference evidence="7" key="1">
    <citation type="submission" date="2022-03" db="EMBL/GenBank/DDBJ databases">
        <authorList>
            <person name="Martin C."/>
        </authorList>
    </citation>
    <scope>NUCLEOTIDE SEQUENCE</scope>
</reference>
<feature type="compositionally biased region" description="Acidic residues" evidence="6">
    <location>
        <begin position="38"/>
        <end position="48"/>
    </location>
</feature>
<evidence type="ECO:0000256" key="1">
    <source>
        <dbReference type="ARBA" id="ARBA00022737"/>
    </source>
</evidence>
<dbReference type="Gene3D" id="3.30.450.20">
    <property type="entry name" value="PAS domain"/>
    <property type="match status" value="2"/>
</dbReference>
<feature type="region of interest" description="Disordered" evidence="6">
    <location>
        <begin position="38"/>
        <end position="68"/>
    </location>
</feature>
<dbReference type="CDD" id="cd00130">
    <property type="entry name" value="PAS"/>
    <property type="match status" value="2"/>
</dbReference>
<evidence type="ECO:0000256" key="4">
    <source>
        <dbReference type="ARBA" id="ARBA00023163"/>
    </source>
</evidence>
<dbReference type="PROSITE" id="PS50888">
    <property type="entry name" value="BHLH"/>
    <property type="match status" value="1"/>
</dbReference>
<dbReference type="GO" id="GO:0003677">
    <property type="term" value="F:DNA binding"/>
    <property type="evidence" value="ECO:0007669"/>
    <property type="project" value="UniProtKB-KW"/>
</dbReference>
<evidence type="ECO:0000313" key="8">
    <source>
        <dbReference type="Proteomes" id="UP000749559"/>
    </source>
</evidence>
<dbReference type="Gene3D" id="4.10.280.10">
    <property type="entry name" value="Helix-loop-helix DNA-binding domain"/>
    <property type="match status" value="1"/>
</dbReference>
<sequence length="653" mass="73591">MQHEVEKSVNNHMNTINMAALGAQKQQKANLADYGEGMEEDDYTSEIQDDSKKGGNKQNHSEIEKRRRDKMNGYITELSNMIPMCNAMDRKLDKLTVLRMAVQHMKSIRGAISPFTEVSQKPAFLSDDELQHLILKAAEGFLFVVSCDRGKFLYASESVKNILYYNQTDLIGQSLFDIIHPKDISTIKEQLTSSDVSPRDRFIDAKTMMPVKTEVPQDQSRLCSGARRSFICRMRCAAKESSLVKTESEPDLDNDIATKRRKDRKTYVAIHCTGYLKSWPPAKRNLVVDNEYDNDCNLSCLVAVGQLQQQYDPQAWSENPRIKTRPVEFMSRHAVDGKFMYVDQRATTMTGYLPQELLGTSVYEHYHNDDLVHLADFHKRVLLNKDQKLETNTYRFKTKSGTFLHLKTKAFSFRNPWTKEHEFISAINTMVPIQEVTCSSSGLIDSPLLPIPDEDRDIDCQAKNQQNPETVLSKKYVIHFPDLMGSMKPGAGKIGRNIADEVLEMQHVNTKEDAQSAHSKLWHMYKSEARKMHIAQWAMKTSRHGNQEYRGMPQPTYSTSGNESSASTVIHGTDREPDNGLVTTTQNGFTNITMSSPVSVDASNASNVAETDEALSGFSEGNDEAAMAVIMSLLEADAGLGGPVDFNDLPWPL</sequence>
<evidence type="ECO:0000256" key="3">
    <source>
        <dbReference type="ARBA" id="ARBA00023125"/>
    </source>
</evidence>
<keyword evidence="4" id="KW-0804">Transcription</keyword>
<evidence type="ECO:0000256" key="5">
    <source>
        <dbReference type="ARBA" id="ARBA00023242"/>
    </source>
</evidence>
<proteinExistence type="predicted"/>
<dbReference type="InterPro" id="IPR036638">
    <property type="entry name" value="HLH_DNA-bd_sf"/>
</dbReference>
<dbReference type="InterPro" id="IPR035965">
    <property type="entry name" value="PAS-like_dom_sf"/>
</dbReference>
<name>A0A8J1TZK1_OWEFU</name>
<dbReference type="NCBIfam" id="TIGR00229">
    <property type="entry name" value="sensory_box"/>
    <property type="match status" value="1"/>
</dbReference>
<dbReference type="Pfam" id="PF14598">
    <property type="entry name" value="PAS_11"/>
    <property type="match status" value="1"/>
</dbReference>
<dbReference type="Proteomes" id="UP000749559">
    <property type="component" value="Unassembled WGS sequence"/>
</dbReference>
<dbReference type="SUPFAM" id="SSF47459">
    <property type="entry name" value="HLH, helix-loop-helix DNA-binding domain"/>
    <property type="match status" value="1"/>
</dbReference>
<comment type="caution">
    <text evidence="7">The sequence shown here is derived from an EMBL/GenBank/DDBJ whole genome shotgun (WGS) entry which is preliminary data.</text>
</comment>
<dbReference type="CDD" id="cd19726">
    <property type="entry name" value="bHLH-PAS_cycle_like"/>
    <property type="match status" value="1"/>
</dbReference>
<dbReference type="EMBL" id="CAIIXF020000006">
    <property type="protein sequence ID" value="CAH1786265.1"/>
    <property type="molecule type" value="Genomic_DNA"/>
</dbReference>
<dbReference type="AlphaFoldDB" id="A0A8J1TZK1"/>
<feature type="region of interest" description="Disordered" evidence="6">
    <location>
        <begin position="554"/>
        <end position="580"/>
    </location>
</feature>
<dbReference type="Pfam" id="PF00010">
    <property type="entry name" value="HLH"/>
    <property type="match status" value="1"/>
</dbReference>
<accession>A0A8J1TZK1</accession>
<dbReference type="OrthoDB" id="71302at2759"/>
<dbReference type="SMART" id="SM00353">
    <property type="entry name" value="HLH"/>
    <property type="match status" value="1"/>
</dbReference>
<keyword evidence="8" id="KW-1185">Reference proteome</keyword>
<feature type="compositionally biased region" description="Polar residues" evidence="6">
    <location>
        <begin position="555"/>
        <end position="570"/>
    </location>
</feature>
<organism evidence="7 8">
    <name type="scientific">Owenia fusiformis</name>
    <name type="common">Polychaete worm</name>
    <dbReference type="NCBI Taxonomy" id="6347"/>
    <lineage>
        <taxon>Eukaryota</taxon>
        <taxon>Metazoa</taxon>
        <taxon>Spiralia</taxon>
        <taxon>Lophotrochozoa</taxon>
        <taxon>Annelida</taxon>
        <taxon>Polychaeta</taxon>
        <taxon>Sedentaria</taxon>
        <taxon>Canalipalpata</taxon>
        <taxon>Sabellida</taxon>
        <taxon>Oweniida</taxon>
        <taxon>Oweniidae</taxon>
        <taxon>Owenia</taxon>
    </lineage>
</organism>
<dbReference type="InterPro" id="IPR000014">
    <property type="entry name" value="PAS"/>
</dbReference>
<dbReference type="InterPro" id="IPR050933">
    <property type="entry name" value="Circadian_TF"/>
</dbReference>
<evidence type="ECO:0000256" key="6">
    <source>
        <dbReference type="SAM" id="MobiDB-lite"/>
    </source>
</evidence>
<evidence type="ECO:0000313" key="7">
    <source>
        <dbReference type="EMBL" id="CAH1786265.1"/>
    </source>
</evidence>
<dbReference type="PROSITE" id="PS50112">
    <property type="entry name" value="PAS"/>
    <property type="match status" value="2"/>
</dbReference>
<dbReference type="GO" id="GO:0003700">
    <property type="term" value="F:DNA-binding transcription factor activity"/>
    <property type="evidence" value="ECO:0007669"/>
    <property type="project" value="InterPro"/>
</dbReference>
<keyword evidence="3" id="KW-0238">DNA-binding</keyword>
<dbReference type="InterPro" id="IPR011598">
    <property type="entry name" value="bHLH_dom"/>
</dbReference>
<dbReference type="PANTHER" id="PTHR23042">
    <property type="entry name" value="CIRCADIAN PROTEIN CLOCK/ARNT/BMAL/PAS"/>
    <property type="match status" value="1"/>
</dbReference>
<keyword evidence="2" id="KW-0805">Transcription regulation</keyword>